<reference evidence="2" key="1">
    <citation type="journal article" date="2017" name="Parasit. Vectors">
        <title>Sialotranscriptomics of Rhipicephalus zambeziensis reveals intricate expression profiles of secretory proteins and suggests tight temporal transcriptional regulation during blood-feeding.</title>
        <authorList>
            <person name="de Castro M.H."/>
            <person name="de Klerk D."/>
            <person name="Pienaar R."/>
            <person name="Rees D.J.G."/>
            <person name="Mans B.J."/>
        </authorList>
    </citation>
    <scope>NUCLEOTIDE SEQUENCE</scope>
    <source>
        <tissue evidence="2">Salivary glands</tissue>
    </source>
</reference>
<dbReference type="SUPFAM" id="SSF50814">
    <property type="entry name" value="Lipocalins"/>
    <property type="match status" value="1"/>
</dbReference>
<evidence type="ECO:0000313" key="2">
    <source>
        <dbReference type="EMBL" id="MAA15366.1"/>
    </source>
</evidence>
<sequence>MFLLKVIVVAVAFLFFNTDAETPDVEEKDLLDDRILPIVEVFNTTQRLWQYQQNITSTSPKRDSVTPRPTKKERRCVFLEKYNITNKDVYLRMERKRFGIQNSWASTLLHGTFESDGGLGRMQVNYKGRRSGPYKILDLVYKDTNCSVFIAKYYSQSGISVCELFVEDQQAPYGPTTGCSDYFNENCTGDTLVFYNETCSVARNELTSTQRP</sequence>
<accession>A0A224YCC8</accession>
<feature type="signal peptide" evidence="1">
    <location>
        <begin position="1"/>
        <end position="20"/>
    </location>
</feature>
<name>A0A224YCC8_9ACAR</name>
<feature type="chain" id="PRO_5013257057" evidence="1">
    <location>
        <begin position="21"/>
        <end position="212"/>
    </location>
</feature>
<dbReference type="EMBL" id="GFPF01004220">
    <property type="protein sequence ID" value="MAA15366.1"/>
    <property type="molecule type" value="Transcribed_RNA"/>
</dbReference>
<dbReference type="InterPro" id="IPR012674">
    <property type="entry name" value="Calycin"/>
</dbReference>
<keyword evidence="1" id="KW-0732">Signal</keyword>
<dbReference type="Gene3D" id="2.40.128.20">
    <property type="match status" value="1"/>
</dbReference>
<evidence type="ECO:0000256" key="1">
    <source>
        <dbReference type="SAM" id="SignalP"/>
    </source>
</evidence>
<proteinExistence type="predicted"/>
<protein>
    <submittedName>
        <fullName evidence="2">Lipocalin</fullName>
    </submittedName>
</protein>
<dbReference type="AlphaFoldDB" id="A0A224YCC8"/>
<organism evidence="2">
    <name type="scientific">Rhipicephalus zambeziensis</name>
    <dbReference type="NCBI Taxonomy" id="60191"/>
    <lineage>
        <taxon>Eukaryota</taxon>
        <taxon>Metazoa</taxon>
        <taxon>Ecdysozoa</taxon>
        <taxon>Arthropoda</taxon>
        <taxon>Chelicerata</taxon>
        <taxon>Arachnida</taxon>
        <taxon>Acari</taxon>
        <taxon>Parasitiformes</taxon>
        <taxon>Ixodida</taxon>
        <taxon>Ixodoidea</taxon>
        <taxon>Ixodidae</taxon>
        <taxon>Rhipicephalinae</taxon>
        <taxon>Rhipicephalus</taxon>
        <taxon>Rhipicephalus</taxon>
    </lineage>
</organism>